<reference evidence="2 3" key="1">
    <citation type="submission" date="2021-03" db="EMBL/GenBank/DDBJ databases">
        <title>Succinivibrio sp. nov. isolated from feces of cow.</title>
        <authorList>
            <person name="Choi J.-Y."/>
        </authorList>
    </citation>
    <scope>NUCLEOTIDE SEQUENCE [LARGE SCALE GENOMIC DNA]</scope>
    <source>
        <strain evidence="2 3">AGMB01872</strain>
    </source>
</reference>
<dbReference type="InterPro" id="IPR007296">
    <property type="entry name" value="DUF403"/>
</dbReference>
<sequence>MKTTAISTGKANRLFWLGRYAERAYLSLHFLRRYFDLYLDGNEVDFKTYANNLGPKLDGKLSFEEFSKLYIFDTHNPSSIMSSLKGANDNAILLREVISTETLAYIQLSVCYLEKLKEARADQAVNLLQRITDYLLAFFGSIDEKFFNDKTLSIVRYGRFIESMDMHMRFGYGFNVIREVFDSLLQLKNLENRVFDSYRLDNFDFMLNESDIKQ</sequence>
<evidence type="ECO:0000313" key="2">
    <source>
        <dbReference type="EMBL" id="MBW7570855.1"/>
    </source>
</evidence>
<accession>A0ABS7DHT6</accession>
<dbReference type="Pfam" id="PF04168">
    <property type="entry name" value="Alpha-E"/>
    <property type="match status" value="1"/>
</dbReference>
<evidence type="ECO:0000313" key="3">
    <source>
        <dbReference type="Proteomes" id="UP000731465"/>
    </source>
</evidence>
<feature type="domain" description="DUF403" evidence="1">
    <location>
        <begin position="11"/>
        <end position="170"/>
    </location>
</feature>
<organism evidence="2 3">
    <name type="scientific">Succinivibrio faecicola</name>
    <dbReference type="NCBI Taxonomy" id="2820300"/>
    <lineage>
        <taxon>Bacteria</taxon>
        <taxon>Pseudomonadati</taxon>
        <taxon>Pseudomonadota</taxon>
        <taxon>Gammaproteobacteria</taxon>
        <taxon>Aeromonadales</taxon>
        <taxon>Succinivibrionaceae</taxon>
        <taxon>Succinivibrio</taxon>
    </lineage>
</organism>
<dbReference type="EMBL" id="JAGFNY010000033">
    <property type="protein sequence ID" value="MBW7570855.1"/>
    <property type="molecule type" value="Genomic_DNA"/>
</dbReference>
<keyword evidence="3" id="KW-1185">Reference proteome</keyword>
<dbReference type="Proteomes" id="UP000731465">
    <property type="component" value="Unassembled WGS sequence"/>
</dbReference>
<comment type="caution">
    <text evidence="2">The sequence shown here is derived from an EMBL/GenBank/DDBJ whole genome shotgun (WGS) entry which is preliminary data.</text>
</comment>
<dbReference type="RefSeq" id="WP_219938080.1">
    <property type="nucleotide sequence ID" value="NZ_JAGFNY010000033.1"/>
</dbReference>
<evidence type="ECO:0000259" key="1">
    <source>
        <dbReference type="Pfam" id="PF04168"/>
    </source>
</evidence>
<proteinExistence type="predicted"/>
<name>A0ABS7DHT6_9GAMM</name>
<protein>
    <submittedName>
        <fullName evidence="2">Alpha-E domain-containing protein</fullName>
    </submittedName>
</protein>
<gene>
    <name evidence="2" type="ORF">J5V48_08110</name>
</gene>